<dbReference type="GO" id="GO:0006631">
    <property type="term" value="P:fatty acid metabolic process"/>
    <property type="evidence" value="ECO:0007669"/>
    <property type="project" value="UniProtKB-ARBA"/>
</dbReference>
<dbReference type="PANTHER" id="PTHR11903:SF13">
    <property type="entry name" value="LINOLEATE 10R-LIPOXYGENASE"/>
    <property type="match status" value="1"/>
</dbReference>
<dbReference type="GO" id="GO:0004497">
    <property type="term" value="F:monooxygenase activity"/>
    <property type="evidence" value="ECO:0007669"/>
    <property type="project" value="InterPro"/>
</dbReference>
<dbReference type="OrthoDB" id="823504at2759"/>
<dbReference type="GO" id="GO:0016705">
    <property type="term" value="F:oxidoreductase activity, acting on paired donors, with incorporation or reduction of molecular oxygen"/>
    <property type="evidence" value="ECO:0007669"/>
    <property type="project" value="InterPro"/>
</dbReference>
<dbReference type="HOGENOM" id="CLU_002329_1_0_1"/>
<dbReference type="SUPFAM" id="SSF48113">
    <property type="entry name" value="Heme-dependent peroxidases"/>
    <property type="match status" value="1"/>
</dbReference>
<dbReference type="RefSeq" id="XP_002842829.1">
    <property type="nucleotide sequence ID" value="XM_002842783.1"/>
</dbReference>
<keyword evidence="5 6" id="KW-0408">Iron</keyword>
<evidence type="ECO:0000313" key="8">
    <source>
        <dbReference type="EMBL" id="EEQ35841.1"/>
    </source>
</evidence>
<name>C5G138_ARTOC</name>
<gene>
    <name evidence="8" type="ORF">MCYG_08660</name>
</gene>
<dbReference type="GeneID" id="9224042"/>
<dbReference type="InterPro" id="IPR010255">
    <property type="entry name" value="Haem_peroxidase_sf"/>
</dbReference>
<dbReference type="GO" id="GO:0051213">
    <property type="term" value="F:dioxygenase activity"/>
    <property type="evidence" value="ECO:0007669"/>
    <property type="project" value="UniProtKB-KW"/>
</dbReference>
<dbReference type="GO" id="GO:0020037">
    <property type="term" value="F:heme binding"/>
    <property type="evidence" value="ECO:0007669"/>
    <property type="project" value="InterPro"/>
</dbReference>
<dbReference type="Gene3D" id="1.10.640.10">
    <property type="entry name" value="Haem peroxidase domain superfamily, animal type"/>
    <property type="match status" value="1"/>
</dbReference>
<dbReference type="GO" id="GO:0006979">
    <property type="term" value="P:response to oxidative stress"/>
    <property type="evidence" value="ECO:0007669"/>
    <property type="project" value="InterPro"/>
</dbReference>
<evidence type="ECO:0000256" key="6">
    <source>
        <dbReference type="PIRSR" id="PIRSR619791-2"/>
    </source>
</evidence>
<evidence type="ECO:0000256" key="7">
    <source>
        <dbReference type="SAM" id="MobiDB-lite"/>
    </source>
</evidence>
<organism evidence="8 9">
    <name type="scientific">Arthroderma otae (strain ATCC MYA-4605 / CBS 113480)</name>
    <name type="common">Microsporum canis</name>
    <dbReference type="NCBI Taxonomy" id="554155"/>
    <lineage>
        <taxon>Eukaryota</taxon>
        <taxon>Fungi</taxon>
        <taxon>Dikarya</taxon>
        <taxon>Ascomycota</taxon>
        <taxon>Pezizomycotina</taxon>
        <taxon>Eurotiomycetes</taxon>
        <taxon>Eurotiomycetidae</taxon>
        <taxon>Onygenales</taxon>
        <taxon>Arthrodermataceae</taxon>
        <taxon>Microsporum</taxon>
    </lineage>
</organism>
<dbReference type="InterPro" id="IPR036396">
    <property type="entry name" value="Cyt_P450_sf"/>
</dbReference>
<keyword evidence="9" id="KW-1185">Reference proteome</keyword>
<evidence type="ECO:0000256" key="2">
    <source>
        <dbReference type="ARBA" id="ARBA00022723"/>
    </source>
</evidence>
<comment type="subunit">
    <text evidence="1">Homotetramer.</text>
</comment>
<dbReference type="VEuPathDB" id="FungiDB:MCYG_08660"/>
<keyword evidence="3" id="KW-0223">Dioxygenase</keyword>
<dbReference type="PANTHER" id="PTHR11903">
    <property type="entry name" value="PROSTAGLANDIN G/H SYNTHASE"/>
    <property type="match status" value="1"/>
</dbReference>
<dbReference type="GO" id="GO:0005506">
    <property type="term" value="F:iron ion binding"/>
    <property type="evidence" value="ECO:0007669"/>
    <property type="project" value="InterPro"/>
</dbReference>
<dbReference type="CDD" id="cd20612">
    <property type="entry name" value="CYP_LDS-like_C"/>
    <property type="match status" value="1"/>
</dbReference>
<dbReference type="OMA" id="RHYTIDY"/>
<dbReference type="PRINTS" id="PR00457">
    <property type="entry name" value="ANPEROXIDASE"/>
</dbReference>
<evidence type="ECO:0000313" key="9">
    <source>
        <dbReference type="Proteomes" id="UP000002035"/>
    </source>
</evidence>
<keyword evidence="2 6" id="KW-0479">Metal-binding</keyword>
<dbReference type="STRING" id="554155.C5G138"/>
<dbReference type="InterPro" id="IPR050783">
    <property type="entry name" value="Oxylipin_biosynth_metab"/>
</dbReference>
<sequence>MAGEATNGVNGVTNGTHGATNGMTNGTKPKTSSPPSQSTAPQAKRGDVEGTFAKYAQLIHASRRPLPTQSGDGSYLRDEIKYTSTFSDLRTMGFKGISTLLAVRKQKKSGKLDDDRKYTMERVISLVAGLPPQSKMRKDLTNTFVKGLWDSIPHPPPTYFGDEYRYRSADGSYNNPMIPQLGAARTPYARSIIPESIQLGSLPDPGLIFDSIFAREKFKPHPNGVSSIFFNWASLIIHDLFQTDYKDPNISETSSYLDLSILYGDNQEDQNKVRTFKDGKLKPDCYSESRLLAFPPACSVILIMLNRFHNYVVEQLAAINEGGRFAKPRSGLSPEATEKAWAKYDNDLFQTGRLVTCGLYINITLYDYVRTIINLTRSNTTWCLDPRVAMREGATPESAASGIGNQVSMEFNLAYRWHSCIGAADEEFTNKTYQQMFGKRGEDLSLPELVGGLGKWQAGIPDDPAERTFAGLQRKPDGTFDDGELMNIMTEAIEEVAGSFGPKNVPKALRGVEILGMHTARKWGCASLNEFRRFFGLKEYQTFEEINSDPEISGALRNLYEHPDHVELYPGIVAEEPKVPMVPGAGICPTYTISRAILSDAVVLVRGDRFYTVDYHAKNLTNWGYAETHYDLSVNQGCMFYKLMLRAFPNHVKGDSIYAHYPMTIPSENKKIFTDLGRHDDYSWDRPSFTPPRVNITSYIGAKTILENSKDFRVTWGEATGFLFGKGGLDFMLSGDSSFHTQQRKTMGKALYHSEWKKDIKQFYEDITLRLLKEKSCKIAGINQVDITRDVGNLAHVHFASNIFGLPLKTKENPKGIYTEHEMFMIMCLIFTTIFFDLDPAKSFPLRQAARTVAQQLGQIMEARIKSVKSPSISGLFNRLGENKTALSDYGIHMIRRLLDSGLSVEQVTWSQVMPTAGAMIPNQAQVFTQIIDYYLSEEGKVHLPDIKRWAKERTNEADEKLLHYCMEGIRLNGTFGSYRESTAALNIDDDGRDVSVKPGDKVFVSFVGAARDPNIFPSPHEVRLDRPLDSYIHYGEGPHACLGKDANMLALTSMLRVVGSLDNLRRAPGPQGELKKIPRPGGFYIYMREDQSGYFVFPMSKFSLFLSFKVHYDGELPVPATR</sequence>
<dbReference type="EMBL" id="DS995709">
    <property type="protein sequence ID" value="EEQ35841.1"/>
    <property type="molecule type" value="Genomic_DNA"/>
</dbReference>
<dbReference type="Pfam" id="PF03098">
    <property type="entry name" value="An_peroxidase"/>
    <property type="match status" value="2"/>
</dbReference>
<proteinExistence type="predicted"/>
<dbReference type="GO" id="GO:0004601">
    <property type="term" value="F:peroxidase activity"/>
    <property type="evidence" value="ECO:0007669"/>
    <property type="project" value="InterPro"/>
</dbReference>
<reference evidence="9" key="1">
    <citation type="journal article" date="2012" name="MBio">
        <title>Comparative genome analysis of Trichophyton rubrum and related dermatophytes reveals candidate genes involved in infection.</title>
        <authorList>
            <person name="Martinez D.A."/>
            <person name="Oliver B.G."/>
            <person name="Graeser Y."/>
            <person name="Goldberg J.M."/>
            <person name="Li W."/>
            <person name="Martinez-Rossi N.M."/>
            <person name="Monod M."/>
            <person name="Shelest E."/>
            <person name="Barton R.C."/>
            <person name="Birch E."/>
            <person name="Brakhage A.A."/>
            <person name="Chen Z."/>
            <person name="Gurr S.J."/>
            <person name="Heiman D."/>
            <person name="Heitman J."/>
            <person name="Kosti I."/>
            <person name="Rossi A."/>
            <person name="Saif S."/>
            <person name="Samalova M."/>
            <person name="Saunders C.W."/>
            <person name="Shea T."/>
            <person name="Summerbell R.C."/>
            <person name="Xu J."/>
            <person name="Young S."/>
            <person name="Zeng Q."/>
            <person name="Birren B.W."/>
            <person name="Cuomo C.A."/>
            <person name="White T.C."/>
        </authorList>
    </citation>
    <scope>NUCLEOTIDE SEQUENCE [LARGE SCALE GENOMIC DNA]</scope>
    <source>
        <strain evidence="9">ATCC MYA-4605 / CBS 113480</strain>
    </source>
</reference>
<dbReference type="Gene3D" id="1.10.630.10">
    <property type="entry name" value="Cytochrome P450"/>
    <property type="match status" value="1"/>
</dbReference>
<dbReference type="AlphaFoldDB" id="C5G138"/>
<feature type="region of interest" description="Disordered" evidence="7">
    <location>
        <begin position="1"/>
        <end position="47"/>
    </location>
</feature>
<feature type="binding site" description="axial binding residue" evidence="6">
    <location>
        <position position="418"/>
    </location>
    <ligand>
        <name>heme b</name>
        <dbReference type="ChEBI" id="CHEBI:60344"/>
    </ligand>
    <ligandPart>
        <name>Fe</name>
        <dbReference type="ChEBI" id="CHEBI:18248"/>
    </ligandPart>
</feature>
<dbReference type="InterPro" id="IPR019791">
    <property type="entry name" value="Haem_peroxidase_animal"/>
</dbReference>
<evidence type="ECO:0000256" key="1">
    <source>
        <dbReference type="ARBA" id="ARBA00011881"/>
    </source>
</evidence>
<dbReference type="InterPro" id="IPR037120">
    <property type="entry name" value="Haem_peroxidase_sf_animal"/>
</dbReference>
<dbReference type="CDD" id="cd09817">
    <property type="entry name" value="linoleate_diol_synthase_like"/>
    <property type="match status" value="1"/>
</dbReference>
<accession>C5G138</accession>
<dbReference type="Pfam" id="PF00067">
    <property type="entry name" value="p450"/>
    <property type="match status" value="1"/>
</dbReference>
<dbReference type="SUPFAM" id="SSF48264">
    <property type="entry name" value="Cytochrome P450"/>
    <property type="match status" value="1"/>
</dbReference>
<evidence type="ECO:0000256" key="4">
    <source>
        <dbReference type="ARBA" id="ARBA00023002"/>
    </source>
</evidence>
<dbReference type="InterPro" id="IPR001128">
    <property type="entry name" value="Cyt_P450"/>
</dbReference>
<dbReference type="InterPro" id="IPR034812">
    <property type="entry name" value="Ppo-like_N"/>
</dbReference>
<dbReference type="Proteomes" id="UP000002035">
    <property type="component" value="Unassembled WGS sequence"/>
</dbReference>
<evidence type="ECO:0000256" key="5">
    <source>
        <dbReference type="ARBA" id="ARBA00023004"/>
    </source>
</evidence>
<dbReference type="PROSITE" id="PS50292">
    <property type="entry name" value="PEROXIDASE_3"/>
    <property type="match status" value="1"/>
</dbReference>
<dbReference type="eggNOG" id="KOG2408">
    <property type="taxonomic scope" value="Eukaryota"/>
</dbReference>
<protein>
    <submittedName>
        <fullName evidence="8">Linoleate diol synthase</fullName>
    </submittedName>
</protein>
<keyword evidence="6" id="KW-0349">Heme</keyword>
<feature type="compositionally biased region" description="Low complexity" evidence="7">
    <location>
        <begin position="1"/>
        <end position="43"/>
    </location>
</feature>
<evidence type="ECO:0000256" key="3">
    <source>
        <dbReference type="ARBA" id="ARBA00022964"/>
    </source>
</evidence>
<keyword evidence="4" id="KW-0560">Oxidoreductase</keyword>